<organism evidence="1 2">
    <name type="scientific">Exiguobacterium aestuarii</name>
    <dbReference type="NCBI Taxonomy" id="273527"/>
    <lineage>
        <taxon>Bacteria</taxon>
        <taxon>Bacillati</taxon>
        <taxon>Bacillota</taxon>
        <taxon>Bacilli</taxon>
        <taxon>Bacillales</taxon>
        <taxon>Bacillales Family XII. Incertae Sedis</taxon>
        <taxon>Exiguobacterium</taxon>
    </lineage>
</organism>
<dbReference type="Proteomes" id="UP001596439">
    <property type="component" value="Unassembled WGS sequence"/>
</dbReference>
<accession>A0ABW2PMU7</accession>
<sequence>MRELFEPTFDEIEAWCQSFVPEETLYWVDSTFLEDLPSDSLILPRQEFSRHPTYKSPYLSNAYVTWMMGEGVTYIAHVPSVSIDRLRQDVKTRLLEYQVATNRGLVLPLTIEQRNGLSDDAVVEKDGQCFIVLHESNWKELSTETRHSLIYRYAKEWDMWEGERCDERIPAYLATYANTFPIRDGDNCLAATLFAATQNEWMIHQWIHPETFLQTIQFSGYKTVTDVIPESDDVLTFWDGGGQLVHASYCIRQNLYFNKHGQVRFNPWKLIHHDELMKQWGDYRMQVERRSKSE</sequence>
<evidence type="ECO:0000313" key="2">
    <source>
        <dbReference type="Proteomes" id="UP001596439"/>
    </source>
</evidence>
<evidence type="ECO:0008006" key="3">
    <source>
        <dbReference type="Google" id="ProtNLM"/>
    </source>
</evidence>
<dbReference type="EMBL" id="JBHTCE010000001">
    <property type="protein sequence ID" value="MFC7390582.1"/>
    <property type="molecule type" value="Genomic_DNA"/>
</dbReference>
<dbReference type="RefSeq" id="WP_214789741.1">
    <property type="nucleotide sequence ID" value="NZ_JANIEL010000049.1"/>
</dbReference>
<proteinExistence type="predicted"/>
<evidence type="ECO:0000313" key="1">
    <source>
        <dbReference type="EMBL" id="MFC7390582.1"/>
    </source>
</evidence>
<comment type="caution">
    <text evidence="1">The sequence shown here is derived from an EMBL/GenBank/DDBJ whole genome shotgun (WGS) entry which is preliminary data.</text>
</comment>
<reference evidence="2" key="1">
    <citation type="journal article" date="2019" name="Int. J. Syst. Evol. Microbiol.">
        <title>The Global Catalogue of Microorganisms (GCM) 10K type strain sequencing project: providing services to taxonomists for standard genome sequencing and annotation.</title>
        <authorList>
            <consortium name="The Broad Institute Genomics Platform"/>
            <consortium name="The Broad Institute Genome Sequencing Center for Infectious Disease"/>
            <person name="Wu L."/>
            <person name="Ma J."/>
        </authorList>
    </citation>
    <scope>NUCLEOTIDE SEQUENCE [LARGE SCALE GENOMIC DNA]</scope>
    <source>
        <strain evidence="2">CCUG 55590</strain>
    </source>
</reference>
<name>A0ABW2PMU7_9BACL</name>
<gene>
    <name evidence="1" type="ORF">ACFQO8_10490</name>
</gene>
<keyword evidence="2" id="KW-1185">Reference proteome</keyword>
<protein>
    <recommendedName>
        <fullName evidence="3">NlpC/P60 domain-containing protein</fullName>
    </recommendedName>
</protein>